<gene>
    <name evidence="2" type="ORF">FJV41_38755</name>
</gene>
<keyword evidence="2" id="KW-0449">Lipoprotein</keyword>
<dbReference type="Pfam" id="PF09533">
    <property type="entry name" value="DUF2380"/>
    <property type="match status" value="1"/>
</dbReference>
<dbReference type="RefSeq" id="WP_141647646.1">
    <property type="nucleotide sequence ID" value="NZ_VIFM01000245.1"/>
</dbReference>
<keyword evidence="1" id="KW-0732">Signal</keyword>
<dbReference type="InterPro" id="IPR011755">
    <property type="entry name" value="CHP02269_MYXXA"/>
</dbReference>
<organism evidence="2 3">
    <name type="scientific">Myxococcus llanfairpwllgwyngyllgogerychwyrndrobwllllantysiliogogogochensis</name>
    <dbReference type="NCBI Taxonomy" id="2590453"/>
    <lineage>
        <taxon>Bacteria</taxon>
        <taxon>Pseudomonadati</taxon>
        <taxon>Myxococcota</taxon>
        <taxon>Myxococcia</taxon>
        <taxon>Myxococcales</taxon>
        <taxon>Cystobacterineae</taxon>
        <taxon>Myxococcaceae</taxon>
        <taxon>Myxococcus</taxon>
    </lineage>
</organism>
<dbReference type="OrthoDB" id="5519168at2"/>
<dbReference type="AlphaFoldDB" id="A0A540WNJ1"/>
<accession>A0A540WNJ1</accession>
<keyword evidence="3" id="KW-1185">Reference proteome</keyword>
<feature type="signal peptide" evidence="1">
    <location>
        <begin position="1"/>
        <end position="18"/>
    </location>
</feature>
<name>A0A540WNJ1_9BACT</name>
<evidence type="ECO:0000256" key="1">
    <source>
        <dbReference type="SAM" id="SignalP"/>
    </source>
</evidence>
<evidence type="ECO:0000313" key="2">
    <source>
        <dbReference type="EMBL" id="TQF10581.1"/>
    </source>
</evidence>
<reference evidence="2 3" key="1">
    <citation type="submission" date="2019-06" db="EMBL/GenBank/DDBJ databases">
        <authorList>
            <person name="Livingstone P."/>
            <person name="Whitworth D."/>
        </authorList>
    </citation>
    <scope>NUCLEOTIDE SEQUENCE [LARGE SCALE GENOMIC DNA]</scope>
    <source>
        <strain evidence="2 3">AM401</strain>
    </source>
</reference>
<dbReference type="NCBIfam" id="TIGR02269">
    <property type="entry name" value="TIGR02269 family lipoprotein"/>
    <property type="match status" value="1"/>
</dbReference>
<protein>
    <submittedName>
        <fullName evidence="2">TIGR02269 family lipoprotein</fullName>
    </submittedName>
</protein>
<evidence type="ECO:0000313" key="3">
    <source>
        <dbReference type="Proteomes" id="UP000315369"/>
    </source>
</evidence>
<feature type="chain" id="PRO_5021921554" evidence="1">
    <location>
        <begin position="19"/>
        <end position="239"/>
    </location>
</feature>
<proteinExistence type="predicted"/>
<dbReference type="EMBL" id="VIFM01000245">
    <property type="protein sequence ID" value="TQF10581.1"/>
    <property type="molecule type" value="Genomic_DNA"/>
</dbReference>
<comment type="caution">
    <text evidence="2">The sequence shown here is derived from an EMBL/GenBank/DDBJ whole genome shotgun (WGS) entry which is preliminary data.</text>
</comment>
<dbReference type="Proteomes" id="UP000315369">
    <property type="component" value="Unassembled WGS sequence"/>
</dbReference>
<sequence>MRRTTWVICLGILLWACATPSSVVHRDAALLPVDDVSAEECAAAAEDDSGCVALSCASGECGLYRCEDLASAPVAFRGPMPASAAASQQRMRGPAQPLPGRGPVLVIPWHRAEELPSQARLRKAYAEWASVPKEKHHIFPRALENYFTLRGINIHEFALAIDVRRHRQIHDGKDGGPWNADWRAFIEAKERGISKATKWELMEHAGFMIQKYHLVGMPLSYWTKLDELFAVPTSGVGGK</sequence>